<evidence type="ECO:0000313" key="1">
    <source>
        <dbReference type="EMBL" id="KAK3951445.1"/>
    </source>
</evidence>
<reference evidence="1" key="2">
    <citation type="submission" date="2023-06" db="EMBL/GenBank/DDBJ databases">
        <authorList>
            <consortium name="Lawrence Berkeley National Laboratory"/>
            <person name="Mondo S.J."/>
            <person name="Hensen N."/>
            <person name="Bonometti L."/>
            <person name="Westerberg I."/>
            <person name="Brannstrom I.O."/>
            <person name="Guillou S."/>
            <person name="Cros-Aarteil S."/>
            <person name="Calhoun S."/>
            <person name="Haridas S."/>
            <person name="Kuo A."/>
            <person name="Pangilinan J."/>
            <person name="Riley R."/>
            <person name="Labutti K."/>
            <person name="Andreopoulos B."/>
            <person name="Lipzen A."/>
            <person name="Chen C."/>
            <person name="Yanf M."/>
            <person name="Daum C."/>
            <person name="Ng V."/>
            <person name="Clum A."/>
            <person name="Steindorff A."/>
            <person name="Ohm R."/>
            <person name="Martin F."/>
            <person name="Silar P."/>
            <person name="Natvig D."/>
            <person name="Lalanne C."/>
            <person name="Gautier V."/>
            <person name="Ament-Velasquez S.L."/>
            <person name="Kruys A."/>
            <person name="Hutchinson M.I."/>
            <person name="Powell A.J."/>
            <person name="Barry K."/>
            <person name="Miller A.N."/>
            <person name="Grigoriev I.V."/>
            <person name="Debuchy R."/>
            <person name="Gladieux P."/>
            <person name="Thoren M.H."/>
            <person name="Johannesson H."/>
        </authorList>
    </citation>
    <scope>NUCLEOTIDE SEQUENCE</scope>
    <source>
        <strain evidence="1">CBS 626.80</strain>
    </source>
</reference>
<proteinExistence type="predicted"/>
<dbReference type="Proteomes" id="UP001303222">
    <property type="component" value="Unassembled WGS sequence"/>
</dbReference>
<gene>
    <name evidence="1" type="ORF">QBC32DRAFT_214995</name>
</gene>
<comment type="caution">
    <text evidence="1">The sequence shown here is derived from an EMBL/GenBank/DDBJ whole genome shotgun (WGS) entry which is preliminary data.</text>
</comment>
<dbReference type="EMBL" id="MU859148">
    <property type="protein sequence ID" value="KAK3951445.1"/>
    <property type="molecule type" value="Genomic_DNA"/>
</dbReference>
<name>A0AAN6NSX1_9PEZI</name>
<keyword evidence="2" id="KW-1185">Reference proteome</keyword>
<accession>A0AAN6NSX1</accession>
<feature type="non-terminal residue" evidence="1">
    <location>
        <position position="1"/>
    </location>
</feature>
<dbReference type="AlphaFoldDB" id="A0AAN6NSX1"/>
<reference evidence="1" key="1">
    <citation type="journal article" date="2023" name="Mol. Phylogenet. Evol.">
        <title>Genome-scale phylogeny and comparative genomics of the fungal order Sordariales.</title>
        <authorList>
            <person name="Hensen N."/>
            <person name="Bonometti L."/>
            <person name="Westerberg I."/>
            <person name="Brannstrom I.O."/>
            <person name="Guillou S."/>
            <person name="Cros-Aarteil S."/>
            <person name="Calhoun S."/>
            <person name="Haridas S."/>
            <person name="Kuo A."/>
            <person name="Mondo S."/>
            <person name="Pangilinan J."/>
            <person name="Riley R."/>
            <person name="LaButti K."/>
            <person name="Andreopoulos B."/>
            <person name="Lipzen A."/>
            <person name="Chen C."/>
            <person name="Yan M."/>
            <person name="Daum C."/>
            <person name="Ng V."/>
            <person name="Clum A."/>
            <person name="Steindorff A."/>
            <person name="Ohm R.A."/>
            <person name="Martin F."/>
            <person name="Silar P."/>
            <person name="Natvig D.O."/>
            <person name="Lalanne C."/>
            <person name="Gautier V."/>
            <person name="Ament-Velasquez S.L."/>
            <person name="Kruys A."/>
            <person name="Hutchinson M.I."/>
            <person name="Powell A.J."/>
            <person name="Barry K."/>
            <person name="Miller A.N."/>
            <person name="Grigoriev I.V."/>
            <person name="Debuchy R."/>
            <person name="Gladieux P."/>
            <person name="Hiltunen Thoren M."/>
            <person name="Johannesson H."/>
        </authorList>
    </citation>
    <scope>NUCLEOTIDE SEQUENCE</scope>
    <source>
        <strain evidence="1">CBS 626.80</strain>
    </source>
</reference>
<protein>
    <submittedName>
        <fullName evidence="1">Uncharacterized protein</fullName>
    </submittedName>
</protein>
<organism evidence="1 2">
    <name type="scientific">Pseudoneurospora amorphoporcata</name>
    <dbReference type="NCBI Taxonomy" id="241081"/>
    <lineage>
        <taxon>Eukaryota</taxon>
        <taxon>Fungi</taxon>
        <taxon>Dikarya</taxon>
        <taxon>Ascomycota</taxon>
        <taxon>Pezizomycotina</taxon>
        <taxon>Sordariomycetes</taxon>
        <taxon>Sordariomycetidae</taxon>
        <taxon>Sordariales</taxon>
        <taxon>Sordariaceae</taxon>
        <taxon>Pseudoneurospora</taxon>
    </lineage>
</organism>
<sequence>VISTKKNNSLPKPVLPDVEKFTGAQYSFDTWKPIMVAKLRLDGKALGSSEA</sequence>
<evidence type="ECO:0000313" key="2">
    <source>
        <dbReference type="Proteomes" id="UP001303222"/>
    </source>
</evidence>